<dbReference type="InterPro" id="IPR036388">
    <property type="entry name" value="WH-like_DNA-bd_sf"/>
</dbReference>
<keyword evidence="7" id="KW-0032">Aminotransferase</keyword>
<keyword evidence="4" id="KW-0238">DNA-binding</keyword>
<evidence type="ECO:0000256" key="2">
    <source>
        <dbReference type="ARBA" id="ARBA00022898"/>
    </source>
</evidence>
<dbReference type="PANTHER" id="PTHR46577:SF1">
    <property type="entry name" value="HTH-TYPE TRANSCRIPTIONAL REGULATORY PROTEIN GABR"/>
    <property type="match status" value="1"/>
</dbReference>
<dbReference type="SUPFAM" id="SSF46785">
    <property type="entry name" value="Winged helix' DNA-binding domain"/>
    <property type="match status" value="1"/>
</dbReference>
<evidence type="ECO:0000313" key="7">
    <source>
        <dbReference type="EMBL" id="RAK56673.1"/>
    </source>
</evidence>
<gene>
    <name evidence="7" type="ORF">DJ018_01460</name>
</gene>
<dbReference type="Proteomes" id="UP000249725">
    <property type="component" value="Unassembled WGS sequence"/>
</dbReference>
<evidence type="ECO:0000256" key="5">
    <source>
        <dbReference type="ARBA" id="ARBA00023163"/>
    </source>
</evidence>
<dbReference type="Pfam" id="PF00155">
    <property type="entry name" value="Aminotran_1_2"/>
    <property type="match status" value="1"/>
</dbReference>
<comment type="similarity">
    <text evidence="1">In the C-terminal section; belongs to the class-I pyridoxal-phosphate-dependent aminotransferase family.</text>
</comment>
<dbReference type="PROSITE" id="PS50949">
    <property type="entry name" value="HTH_GNTR"/>
    <property type="match status" value="1"/>
</dbReference>
<keyword evidence="8" id="KW-1185">Reference proteome</keyword>
<dbReference type="SUPFAM" id="SSF53383">
    <property type="entry name" value="PLP-dependent transferases"/>
    <property type="match status" value="1"/>
</dbReference>
<sequence>MTRSIGTASLLRHLGAWRGEGARGAAYAQLADAIRLLILDGRLALDVRLPGERELAAALGVSRTTVTAAFTRLRDQGFLVSRQGSGARTGLPSGPGLRPGASLPLGSGEGLIDLSSAALPAAEGVHAAYAQALAALPAHLPGHGYEATGLPVLREVIAERYGRSGLPTRPDQIVVTSGAQHGLTLLLRMFTGPGDRVVVDQPTYPHAIDAIQRVSCRPAPVPLPDRGWDLDGLAAAFRQNGPRLAYLIADFHNPTGRCMEPAARAEVAAAAARTRTALVFDETMSDLWLDAPPPAPDPVLERGVIRLGSMGKSFWGGLRIGWIRADAEVAAALVASRPSLDLGTPVLEQLAAAVLLAEDVGLDARRALLRERREHLLARMAERLPEWRITPPSGGLVAWAELPGPVSTALAAAAERHGVRITPGPRFGVDGTLERFVRLPYSQPPEVLDAAVEGLARAWAALGLGGAAPRTSAAQGADPVV</sequence>
<dbReference type="InterPro" id="IPR015421">
    <property type="entry name" value="PyrdxlP-dep_Trfase_major"/>
</dbReference>
<feature type="domain" description="HTH gntR-type" evidence="6">
    <location>
        <begin position="24"/>
        <end position="92"/>
    </location>
</feature>
<evidence type="ECO:0000256" key="3">
    <source>
        <dbReference type="ARBA" id="ARBA00023015"/>
    </source>
</evidence>
<evidence type="ECO:0000259" key="6">
    <source>
        <dbReference type="PROSITE" id="PS50949"/>
    </source>
</evidence>
<dbReference type="SMART" id="SM00345">
    <property type="entry name" value="HTH_GNTR"/>
    <property type="match status" value="1"/>
</dbReference>
<dbReference type="GO" id="GO:0008483">
    <property type="term" value="F:transaminase activity"/>
    <property type="evidence" value="ECO:0007669"/>
    <property type="project" value="UniProtKB-KW"/>
</dbReference>
<keyword evidence="2" id="KW-0663">Pyridoxal phosphate</keyword>
<keyword evidence="5" id="KW-0804">Transcription</keyword>
<dbReference type="GO" id="GO:0003700">
    <property type="term" value="F:DNA-binding transcription factor activity"/>
    <property type="evidence" value="ECO:0007669"/>
    <property type="project" value="InterPro"/>
</dbReference>
<dbReference type="PANTHER" id="PTHR46577">
    <property type="entry name" value="HTH-TYPE TRANSCRIPTIONAL REGULATORY PROTEIN GABR"/>
    <property type="match status" value="1"/>
</dbReference>
<dbReference type="Pfam" id="PF00392">
    <property type="entry name" value="GntR"/>
    <property type="match status" value="1"/>
</dbReference>
<organism evidence="7 8">
    <name type="scientific">Phenylobacterium deserti</name>
    <dbReference type="NCBI Taxonomy" id="1914756"/>
    <lineage>
        <taxon>Bacteria</taxon>
        <taxon>Pseudomonadati</taxon>
        <taxon>Pseudomonadota</taxon>
        <taxon>Alphaproteobacteria</taxon>
        <taxon>Caulobacterales</taxon>
        <taxon>Caulobacteraceae</taxon>
        <taxon>Phenylobacterium</taxon>
    </lineage>
</organism>
<evidence type="ECO:0000256" key="1">
    <source>
        <dbReference type="ARBA" id="ARBA00005384"/>
    </source>
</evidence>
<dbReference type="GO" id="GO:0030170">
    <property type="term" value="F:pyridoxal phosphate binding"/>
    <property type="evidence" value="ECO:0007669"/>
    <property type="project" value="InterPro"/>
</dbReference>
<dbReference type="EMBL" id="QFYR01000001">
    <property type="protein sequence ID" value="RAK56673.1"/>
    <property type="molecule type" value="Genomic_DNA"/>
</dbReference>
<dbReference type="Gene3D" id="1.10.10.10">
    <property type="entry name" value="Winged helix-like DNA-binding domain superfamily/Winged helix DNA-binding domain"/>
    <property type="match status" value="1"/>
</dbReference>
<dbReference type="OrthoDB" id="9812645at2"/>
<dbReference type="Gene3D" id="3.40.640.10">
    <property type="entry name" value="Type I PLP-dependent aspartate aminotransferase-like (Major domain)"/>
    <property type="match status" value="1"/>
</dbReference>
<evidence type="ECO:0000256" key="4">
    <source>
        <dbReference type="ARBA" id="ARBA00023125"/>
    </source>
</evidence>
<reference evidence="8" key="1">
    <citation type="submission" date="2018-05" db="EMBL/GenBank/DDBJ databases">
        <authorList>
            <person name="Li X."/>
        </authorList>
    </citation>
    <scope>NUCLEOTIDE SEQUENCE [LARGE SCALE GENOMIC DNA]</scope>
    <source>
        <strain evidence="8">YIM 73061</strain>
    </source>
</reference>
<dbReference type="GO" id="GO:0003677">
    <property type="term" value="F:DNA binding"/>
    <property type="evidence" value="ECO:0007669"/>
    <property type="project" value="UniProtKB-KW"/>
</dbReference>
<dbReference type="InterPro" id="IPR000524">
    <property type="entry name" value="Tscrpt_reg_HTH_GntR"/>
</dbReference>
<dbReference type="PRINTS" id="PR00035">
    <property type="entry name" value="HTHGNTR"/>
</dbReference>
<keyword evidence="3" id="KW-0805">Transcription regulation</keyword>
<dbReference type="InterPro" id="IPR004839">
    <property type="entry name" value="Aminotransferase_I/II_large"/>
</dbReference>
<dbReference type="AlphaFoldDB" id="A0A328ANU2"/>
<dbReference type="RefSeq" id="WP_111513024.1">
    <property type="nucleotide sequence ID" value="NZ_QFYR01000001.1"/>
</dbReference>
<keyword evidence="7" id="KW-0808">Transferase</keyword>
<protein>
    <submittedName>
        <fullName evidence="7">PLP-dependent aminotransferase family protein</fullName>
    </submittedName>
</protein>
<name>A0A328ANU2_9CAUL</name>
<dbReference type="InterPro" id="IPR015424">
    <property type="entry name" value="PyrdxlP-dep_Trfase"/>
</dbReference>
<evidence type="ECO:0000313" key="8">
    <source>
        <dbReference type="Proteomes" id="UP000249725"/>
    </source>
</evidence>
<comment type="caution">
    <text evidence="7">The sequence shown here is derived from an EMBL/GenBank/DDBJ whole genome shotgun (WGS) entry which is preliminary data.</text>
</comment>
<dbReference type="CDD" id="cd07377">
    <property type="entry name" value="WHTH_GntR"/>
    <property type="match status" value="1"/>
</dbReference>
<accession>A0A328ANU2</accession>
<dbReference type="CDD" id="cd00609">
    <property type="entry name" value="AAT_like"/>
    <property type="match status" value="1"/>
</dbReference>
<dbReference type="InterPro" id="IPR036390">
    <property type="entry name" value="WH_DNA-bd_sf"/>
</dbReference>
<proteinExistence type="inferred from homology"/>
<dbReference type="InterPro" id="IPR051446">
    <property type="entry name" value="HTH_trans_reg/aminotransferase"/>
</dbReference>